<feature type="compositionally biased region" description="Low complexity" evidence="1">
    <location>
        <begin position="27"/>
        <end position="40"/>
    </location>
</feature>
<name>A0A1I5STC3_9PSEU</name>
<keyword evidence="4" id="KW-1185">Reference proteome</keyword>
<keyword evidence="2" id="KW-0732">Signal</keyword>
<dbReference type="EMBL" id="FOWW01000003">
    <property type="protein sequence ID" value="SFP74022.1"/>
    <property type="molecule type" value="Genomic_DNA"/>
</dbReference>
<feature type="region of interest" description="Disordered" evidence="1">
    <location>
        <begin position="27"/>
        <end position="72"/>
    </location>
</feature>
<proteinExistence type="predicted"/>
<evidence type="ECO:0000313" key="4">
    <source>
        <dbReference type="Proteomes" id="UP000198727"/>
    </source>
</evidence>
<protein>
    <submittedName>
        <fullName evidence="3">Uncharacterized protein</fullName>
    </submittedName>
</protein>
<feature type="chain" id="PRO_5039178510" evidence="2">
    <location>
        <begin position="27"/>
        <end position="86"/>
    </location>
</feature>
<evidence type="ECO:0000256" key="2">
    <source>
        <dbReference type="SAM" id="SignalP"/>
    </source>
</evidence>
<sequence length="86" mass="8557">MAPRPLAGRRVAVAVLLSFAAVGSVACGSGPPAAAPQTTAVPPPPAPTTTTSSSPPPTTPTEPPVNVEILHTDGDRAVVRISLANR</sequence>
<gene>
    <name evidence="3" type="ORF">SAMN05421810_103265</name>
</gene>
<dbReference type="AlphaFoldDB" id="A0A1I5STC3"/>
<evidence type="ECO:0000313" key="3">
    <source>
        <dbReference type="EMBL" id="SFP74022.1"/>
    </source>
</evidence>
<feature type="compositionally biased region" description="Pro residues" evidence="1">
    <location>
        <begin position="54"/>
        <end position="63"/>
    </location>
</feature>
<dbReference type="PROSITE" id="PS51257">
    <property type="entry name" value="PROKAR_LIPOPROTEIN"/>
    <property type="match status" value="1"/>
</dbReference>
<evidence type="ECO:0000256" key="1">
    <source>
        <dbReference type="SAM" id="MobiDB-lite"/>
    </source>
</evidence>
<dbReference type="Proteomes" id="UP000198727">
    <property type="component" value="Unassembled WGS sequence"/>
</dbReference>
<accession>A0A1I5STC3</accession>
<organism evidence="3 4">
    <name type="scientific">Amycolatopsis arida</name>
    <dbReference type="NCBI Taxonomy" id="587909"/>
    <lineage>
        <taxon>Bacteria</taxon>
        <taxon>Bacillati</taxon>
        <taxon>Actinomycetota</taxon>
        <taxon>Actinomycetes</taxon>
        <taxon>Pseudonocardiales</taxon>
        <taxon>Pseudonocardiaceae</taxon>
        <taxon>Amycolatopsis</taxon>
    </lineage>
</organism>
<feature type="signal peptide" evidence="2">
    <location>
        <begin position="1"/>
        <end position="26"/>
    </location>
</feature>
<dbReference type="RefSeq" id="WP_092529923.1">
    <property type="nucleotide sequence ID" value="NZ_FOWW01000003.1"/>
</dbReference>
<reference evidence="4" key="1">
    <citation type="submission" date="2016-10" db="EMBL/GenBank/DDBJ databases">
        <authorList>
            <person name="Varghese N."/>
            <person name="Submissions S."/>
        </authorList>
    </citation>
    <scope>NUCLEOTIDE SEQUENCE [LARGE SCALE GENOMIC DNA]</scope>
    <source>
        <strain evidence="4">CGMCC 4.5579</strain>
    </source>
</reference>